<evidence type="ECO:0000256" key="1">
    <source>
        <dbReference type="SAM" id="Phobius"/>
    </source>
</evidence>
<gene>
    <name evidence="2" type="ORF">F511_41621</name>
</gene>
<evidence type="ECO:0000313" key="2">
    <source>
        <dbReference type="EMBL" id="KZV14707.1"/>
    </source>
</evidence>
<dbReference type="Proteomes" id="UP000250235">
    <property type="component" value="Unassembled WGS sequence"/>
</dbReference>
<name>A0A2Z6ZZS5_9LAMI</name>
<reference evidence="2 3" key="1">
    <citation type="journal article" date="2015" name="Proc. Natl. Acad. Sci. U.S.A.">
        <title>The resurrection genome of Boea hygrometrica: A blueprint for survival of dehydration.</title>
        <authorList>
            <person name="Xiao L."/>
            <person name="Yang G."/>
            <person name="Zhang L."/>
            <person name="Yang X."/>
            <person name="Zhao S."/>
            <person name="Ji Z."/>
            <person name="Zhou Q."/>
            <person name="Hu M."/>
            <person name="Wang Y."/>
            <person name="Chen M."/>
            <person name="Xu Y."/>
            <person name="Jin H."/>
            <person name="Xiao X."/>
            <person name="Hu G."/>
            <person name="Bao F."/>
            <person name="Hu Y."/>
            <person name="Wan P."/>
            <person name="Li L."/>
            <person name="Deng X."/>
            <person name="Kuang T."/>
            <person name="Xiang C."/>
            <person name="Zhu J.K."/>
            <person name="Oliver M.J."/>
            <person name="He Y."/>
        </authorList>
    </citation>
    <scope>NUCLEOTIDE SEQUENCE [LARGE SCALE GENOMIC DNA]</scope>
    <source>
        <strain evidence="3">cv. XS01</strain>
    </source>
</reference>
<keyword evidence="1" id="KW-0812">Transmembrane</keyword>
<dbReference type="EMBL" id="KV020238">
    <property type="protein sequence ID" value="KZV14707.1"/>
    <property type="molecule type" value="Genomic_DNA"/>
</dbReference>
<keyword evidence="1" id="KW-1133">Transmembrane helix</keyword>
<accession>A0A2Z6ZZS5</accession>
<evidence type="ECO:0000313" key="3">
    <source>
        <dbReference type="Proteomes" id="UP000250235"/>
    </source>
</evidence>
<dbReference type="AlphaFoldDB" id="A0A2Z6ZZS5"/>
<dbReference type="OrthoDB" id="1933396at2759"/>
<keyword evidence="1" id="KW-0472">Membrane</keyword>
<sequence length="88" mass="9580">MANSEGFPAADVRRELNPGLDKDFQVDPISSEVAASKEIQEQFEAAKKAREQENKDAMQSFKTTIIVSGVVVVVAGAVFAIAKKLREK</sequence>
<feature type="transmembrane region" description="Helical" evidence="1">
    <location>
        <begin position="63"/>
        <end position="82"/>
    </location>
</feature>
<proteinExistence type="predicted"/>
<dbReference type="PANTHER" id="PTHR37741:SF1">
    <property type="entry name" value="TRANSMEMBRANE PROTEIN"/>
    <property type="match status" value="1"/>
</dbReference>
<organism evidence="2 3">
    <name type="scientific">Dorcoceras hygrometricum</name>
    <dbReference type="NCBI Taxonomy" id="472368"/>
    <lineage>
        <taxon>Eukaryota</taxon>
        <taxon>Viridiplantae</taxon>
        <taxon>Streptophyta</taxon>
        <taxon>Embryophyta</taxon>
        <taxon>Tracheophyta</taxon>
        <taxon>Spermatophyta</taxon>
        <taxon>Magnoliopsida</taxon>
        <taxon>eudicotyledons</taxon>
        <taxon>Gunneridae</taxon>
        <taxon>Pentapetalae</taxon>
        <taxon>asterids</taxon>
        <taxon>lamiids</taxon>
        <taxon>Lamiales</taxon>
        <taxon>Gesneriaceae</taxon>
        <taxon>Didymocarpoideae</taxon>
        <taxon>Trichosporeae</taxon>
        <taxon>Loxocarpinae</taxon>
        <taxon>Dorcoceras</taxon>
    </lineage>
</organism>
<protein>
    <submittedName>
        <fullName evidence="2">Uncharacterized protein</fullName>
    </submittedName>
</protein>
<keyword evidence="3" id="KW-1185">Reference proteome</keyword>
<dbReference type="PANTHER" id="PTHR37741">
    <property type="entry name" value="TRANSMEMBRANE PROTEIN"/>
    <property type="match status" value="1"/>
</dbReference>